<dbReference type="Pfam" id="PF01381">
    <property type="entry name" value="HTH_3"/>
    <property type="match status" value="1"/>
</dbReference>
<keyword evidence="3" id="KW-0238">DNA-binding</keyword>
<dbReference type="InterPro" id="IPR010359">
    <property type="entry name" value="IrrE_HExxH"/>
</dbReference>
<dbReference type="InterPro" id="IPR001387">
    <property type="entry name" value="Cro/C1-type_HTH"/>
</dbReference>
<evidence type="ECO:0000259" key="2">
    <source>
        <dbReference type="PROSITE" id="PS50943"/>
    </source>
</evidence>
<dbReference type="GO" id="GO:0003677">
    <property type="term" value="F:DNA binding"/>
    <property type="evidence" value="ECO:0007669"/>
    <property type="project" value="UniProtKB-KW"/>
</dbReference>
<dbReference type="SUPFAM" id="SSF47413">
    <property type="entry name" value="lambda repressor-like DNA-binding domains"/>
    <property type="match status" value="1"/>
</dbReference>
<dbReference type="Gene3D" id="1.10.10.2910">
    <property type="match status" value="1"/>
</dbReference>
<dbReference type="Gene3D" id="1.10.260.40">
    <property type="entry name" value="lambda repressor-like DNA-binding domains"/>
    <property type="match status" value="1"/>
</dbReference>
<evidence type="ECO:0000256" key="1">
    <source>
        <dbReference type="ARBA" id="ARBA00007227"/>
    </source>
</evidence>
<dbReference type="SMART" id="SM00530">
    <property type="entry name" value="HTH_XRE"/>
    <property type="match status" value="1"/>
</dbReference>
<proteinExistence type="inferred from homology"/>
<dbReference type="AlphaFoldDB" id="A0A915XL80"/>
<name>A0A915XL80_9BACT</name>
<evidence type="ECO:0000313" key="3">
    <source>
        <dbReference type="EMBL" id="BCO09326.1"/>
    </source>
</evidence>
<dbReference type="Proteomes" id="UP001063350">
    <property type="component" value="Chromosome"/>
</dbReference>
<dbReference type="InterPro" id="IPR052345">
    <property type="entry name" value="Rad_response_metalloprotease"/>
</dbReference>
<protein>
    <submittedName>
        <fullName evidence="3">DNA-binding protein</fullName>
    </submittedName>
</protein>
<keyword evidence="4" id="KW-1185">Reference proteome</keyword>
<dbReference type="PANTHER" id="PTHR43236">
    <property type="entry name" value="ANTITOXIN HIGA1"/>
    <property type="match status" value="1"/>
</dbReference>
<gene>
    <name evidence="3" type="ORF">GF1_17020</name>
</gene>
<dbReference type="InterPro" id="IPR010982">
    <property type="entry name" value="Lambda_DNA-bd_dom_sf"/>
</dbReference>
<dbReference type="EMBL" id="AP024233">
    <property type="protein sequence ID" value="BCO09326.1"/>
    <property type="molecule type" value="Genomic_DNA"/>
</dbReference>
<dbReference type="KEGG" id="ddu:GF1_17020"/>
<evidence type="ECO:0000313" key="4">
    <source>
        <dbReference type="Proteomes" id="UP001063350"/>
    </source>
</evidence>
<comment type="similarity">
    <text evidence="1">Belongs to the short-chain fatty acyl-CoA assimilation regulator (ScfR) family.</text>
</comment>
<dbReference type="CDD" id="cd00093">
    <property type="entry name" value="HTH_XRE"/>
    <property type="match status" value="1"/>
</dbReference>
<feature type="domain" description="HTH cro/C1-type" evidence="2">
    <location>
        <begin position="1"/>
        <end position="48"/>
    </location>
</feature>
<organism evidence="3 4">
    <name type="scientific">Desulfolithobacter dissulfuricans</name>
    <dbReference type="NCBI Taxonomy" id="2795293"/>
    <lineage>
        <taxon>Bacteria</taxon>
        <taxon>Pseudomonadati</taxon>
        <taxon>Thermodesulfobacteriota</taxon>
        <taxon>Desulfobulbia</taxon>
        <taxon>Desulfobulbales</taxon>
        <taxon>Desulfobulbaceae</taxon>
        <taxon>Desulfolithobacter</taxon>
    </lineage>
</organism>
<sequence length="333" mass="37999">MSMAALAEKAGAIVSKQAISKYEKGQIKPSSEVLLALARALDVKADYFFRSSRVAINSLEFRKKSRLSKKAEEQIKYQTINFLEKYLELEDILNIPPGFDNPVSEKKILSYADIERAAREIREKWKLGEGPVPHLIELLEDKGYKIYEVADFENFDGLSGFVSGMEIPVIAVYRNSDLVRKRFTVAHELAHLLLDFSGVDEKSTEKLCHDFAGALLLPEKVLLEELGKHRNRITEWELKKLKGIFGISMQAIMARAKRLGIISENSYRLFCIYTSKHGWRKKEPGRYEGREVANRFKQLVYHAAAEQIISFSKAAELLNKSVSEFEREVSFVS</sequence>
<dbReference type="Pfam" id="PF06114">
    <property type="entry name" value="Peptidase_M78"/>
    <property type="match status" value="1"/>
</dbReference>
<dbReference type="PANTHER" id="PTHR43236:SF1">
    <property type="entry name" value="BLL7220 PROTEIN"/>
    <property type="match status" value="1"/>
</dbReference>
<dbReference type="PROSITE" id="PS50943">
    <property type="entry name" value="HTH_CROC1"/>
    <property type="match status" value="1"/>
</dbReference>
<reference evidence="3" key="1">
    <citation type="submission" date="2020-12" db="EMBL/GenBank/DDBJ databases">
        <title>Desulfobium dissulfuricans gen. nov., sp. nov., a novel mesophilic, sulfate-reducing bacterium isolated from a deep-sea hydrothermal vent.</title>
        <authorList>
            <person name="Hashimoto Y."/>
            <person name="Tame A."/>
            <person name="Sawayama S."/>
            <person name="Miyazaki J."/>
            <person name="Takai K."/>
            <person name="Nakagawa S."/>
        </authorList>
    </citation>
    <scope>NUCLEOTIDE SEQUENCE</scope>
    <source>
        <strain evidence="3">GF1</strain>
    </source>
</reference>
<accession>A0A915XL80</accession>